<sequence length="69" mass="7837">MKVFVNNQSIDLHYGATLKHALLKTNEKLYHEVIKGESIIRDHEGNETYISGAVAENVSYFVVKKEDNS</sequence>
<evidence type="ECO:0000313" key="1">
    <source>
        <dbReference type="EMBL" id="MFC0559764.1"/>
    </source>
</evidence>
<comment type="caution">
    <text evidence="1">The sequence shown here is derived from an EMBL/GenBank/DDBJ whole genome shotgun (WGS) entry which is preliminary data.</text>
</comment>
<evidence type="ECO:0000313" key="2">
    <source>
        <dbReference type="Proteomes" id="UP001589833"/>
    </source>
</evidence>
<reference evidence="1 2" key="1">
    <citation type="submission" date="2024-09" db="EMBL/GenBank/DDBJ databases">
        <authorList>
            <person name="Sun Q."/>
            <person name="Mori K."/>
        </authorList>
    </citation>
    <scope>NUCLEOTIDE SEQUENCE [LARGE SCALE GENOMIC DNA]</scope>
    <source>
        <strain evidence="1 2">NCAIM B.02301</strain>
    </source>
</reference>
<dbReference type="EMBL" id="JBHLTR010000017">
    <property type="protein sequence ID" value="MFC0559764.1"/>
    <property type="molecule type" value="Genomic_DNA"/>
</dbReference>
<proteinExistence type="predicted"/>
<dbReference type="RefSeq" id="WP_273840898.1">
    <property type="nucleotide sequence ID" value="NZ_JAQQWT010000002.1"/>
</dbReference>
<gene>
    <name evidence="1" type="ORF">ACFFH4_11965</name>
</gene>
<organism evidence="1 2">
    <name type="scientific">Halalkalibacter alkalisediminis</name>
    <dbReference type="NCBI Taxonomy" id="935616"/>
    <lineage>
        <taxon>Bacteria</taxon>
        <taxon>Bacillati</taxon>
        <taxon>Bacillota</taxon>
        <taxon>Bacilli</taxon>
        <taxon>Bacillales</taxon>
        <taxon>Bacillaceae</taxon>
        <taxon>Halalkalibacter</taxon>
    </lineage>
</organism>
<accession>A0ABV6NGE2</accession>
<keyword evidence="2" id="KW-1185">Reference proteome</keyword>
<name>A0ABV6NGE2_9BACI</name>
<dbReference type="Proteomes" id="UP001589833">
    <property type="component" value="Unassembled WGS sequence"/>
</dbReference>
<protein>
    <submittedName>
        <fullName evidence="1">Uncharacterized protein</fullName>
    </submittedName>
</protein>